<reference evidence="2 3" key="1">
    <citation type="journal article" date="2008" name="PLoS Genet.">
        <title>Genomic islands in the pathogenic filamentous fungus Aspergillus fumigatus.</title>
        <authorList>
            <person name="Fedorova N.D."/>
            <person name="Khaldi N."/>
            <person name="Joardar V.S."/>
            <person name="Maiti R."/>
            <person name="Amedeo P."/>
            <person name="Anderson M.J."/>
            <person name="Crabtree J."/>
            <person name="Silva J.C."/>
            <person name="Badger J.H."/>
            <person name="Albarraq A."/>
            <person name="Angiuoli S."/>
            <person name="Bussey H."/>
            <person name="Bowyer P."/>
            <person name="Cotty P.J."/>
            <person name="Dyer P.S."/>
            <person name="Egan A."/>
            <person name="Galens K."/>
            <person name="Fraser-Liggett C.M."/>
            <person name="Haas B.J."/>
            <person name="Inman J.M."/>
            <person name="Kent R."/>
            <person name="Lemieux S."/>
            <person name="Malavazi I."/>
            <person name="Orvis J."/>
            <person name="Roemer T."/>
            <person name="Ronning C.M."/>
            <person name="Sundaram J.P."/>
            <person name="Sutton G."/>
            <person name="Turner G."/>
            <person name="Venter J.C."/>
            <person name="White O.R."/>
            <person name="Whitty B.R."/>
            <person name="Youngman P."/>
            <person name="Wolfe K.H."/>
            <person name="Goldman G.H."/>
            <person name="Wortman J.R."/>
            <person name="Jiang B."/>
            <person name="Denning D.W."/>
            <person name="Nierman W.C."/>
        </authorList>
    </citation>
    <scope>NUCLEOTIDE SEQUENCE [LARGE SCALE GENOMIC DNA]</scope>
    <source>
        <strain evidence="3">ATCC 1007 / CBS 513.65 / DSM 816 / NCTC 3887 / NRRL 1</strain>
    </source>
</reference>
<dbReference type="eggNOG" id="ENOG502SQMB">
    <property type="taxonomic scope" value="Eukaryota"/>
</dbReference>
<dbReference type="STRING" id="344612.A1C9N1"/>
<organism evidence="2 3">
    <name type="scientific">Aspergillus clavatus (strain ATCC 1007 / CBS 513.65 / DSM 816 / NCTC 3887 / NRRL 1 / QM 1276 / 107)</name>
    <dbReference type="NCBI Taxonomy" id="344612"/>
    <lineage>
        <taxon>Eukaryota</taxon>
        <taxon>Fungi</taxon>
        <taxon>Dikarya</taxon>
        <taxon>Ascomycota</taxon>
        <taxon>Pezizomycotina</taxon>
        <taxon>Eurotiomycetes</taxon>
        <taxon>Eurotiomycetidae</taxon>
        <taxon>Eurotiales</taxon>
        <taxon>Aspergillaceae</taxon>
        <taxon>Aspergillus</taxon>
        <taxon>Aspergillus subgen. Fumigati</taxon>
    </lineage>
</organism>
<name>A1C9N1_ASPCL</name>
<dbReference type="RefSeq" id="XP_001274981.1">
    <property type="nucleotide sequence ID" value="XM_001274980.1"/>
</dbReference>
<dbReference type="OrthoDB" id="2744543at2759"/>
<dbReference type="OMA" id="FTELAGW"/>
<protein>
    <submittedName>
        <fullName evidence="2">GNAT family acetyltransferase, putative</fullName>
    </submittedName>
</protein>
<dbReference type="KEGG" id="act:ACLA_056030"/>
<accession>A1C9N1</accession>
<dbReference type="GO" id="GO:0016747">
    <property type="term" value="F:acyltransferase activity, transferring groups other than amino-acyl groups"/>
    <property type="evidence" value="ECO:0007669"/>
    <property type="project" value="InterPro"/>
</dbReference>
<dbReference type="PANTHER" id="PTHR42791:SF1">
    <property type="entry name" value="N-ACETYLTRANSFERASE DOMAIN-CONTAINING PROTEIN"/>
    <property type="match status" value="1"/>
</dbReference>
<gene>
    <name evidence="2" type="ORF">ACLA_056030</name>
</gene>
<feature type="domain" description="N-acetyltransferase" evidence="1">
    <location>
        <begin position="88"/>
        <end position="225"/>
    </location>
</feature>
<dbReference type="EMBL" id="DS027048">
    <property type="protein sequence ID" value="EAW13555.1"/>
    <property type="molecule type" value="Genomic_DNA"/>
</dbReference>
<dbReference type="InterPro" id="IPR016181">
    <property type="entry name" value="Acyl_CoA_acyltransferase"/>
</dbReference>
<dbReference type="Pfam" id="PF13673">
    <property type="entry name" value="Acetyltransf_10"/>
    <property type="match status" value="1"/>
</dbReference>
<dbReference type="InterPro" id="IPR000182">
    <property type="entry name" value="GNAT_dom"/>
</dbReference>
<dbReference type="HOGENOM" id="CLU_060131_3_2_1"/>
<dbReference type="PANTHER" id="PTHR42791">
    <property type="entry name" value="GNAT FAMILY ACETYLTRANSFERASE"/>
    <property type="match status" value="1"/>
</dbReference>
<dbReference type="AlphaFoldDB" id="A1C9N1"/>
<dbReference type="PROSITE" id="PS51186">
    <property type="entry name" value="GNAT"/>
    <property type="match status" value="1"/>
</dbReference>
<dbReference type="Proteomes" id="UP000006701">
    <property type="component" value="Unassembled WGS sequence"/>
</dbReference>
<dbReference type="CDD" id="cd04301">
    <property type="entry name" value="NAT_SF"/>
    <property type="match status" value="1"/>
</dbReference>
<evidence type="ECO:0000313" key="3">
    <source>
        <dbReference type="Proteomes" id="UP000006701"/>
    </source>
</evidence>
<evidence type="ECO:0000313" key="2">
    <source>
        <dbReference type="EMBL" id="EAW13555.1"/>
    </source>
</evidence>
<dbReference type="GeneID" id="4707121"/>
<dbReference type="VEuPathDB" id="FungiDB:ACLA_056030"/>
<sequence length="232" mass="26294">MLLRPATAQDLPAIAEVAAQAMLDDELFEYLCPRRRKFYAEYRQSFMRRLRTKLLSPEWLVIVAVDTSAPVADGPHSSMSITGYAVWERIGEGAKDTVRQWKESDQAPWCDDPYISRLFPDRSVDNARLAAYNALSTECFPWAAYPNVWYLSVLAVHPHHQRQGIGRSLVEWGLEKARQEELPVGLEASAKGTSLYEQLGFRTVNEVQLMPGITMTAMLWVPNLEVADTSFD</sequence>
<keyword evidence="3" id="KW-1185">Reference proteome</keyword>
<proteinExistence type="predicted"/>
<evidence type="ECO:0000259" key="1">
    <source>
        <dbReference type="PROSITE" id="PS51186"/>
    </source>
</evidence>
<dbReference type="Gene3D" id="3.40.630.30">
    <property type="match status" value="1"/>
</dbReference>
<dbReference type="InterPro" id="IPR052523">
    <property type="entry name" value="Trichothecene_AcTrans"/>
</dbReference>
<dbReference type="SUPFAM" id="SSF55729">
    <property type="entry name" value="Acyl-CoA N-acyltransferases (Nat)"/>
    <property type="match status" value="1"/>
</dbReference>